<evidence type="ECO:0000313" key="1">
    <source>
        <dbReference type="EMBL" id="KAJ9059038.1"/>
    </source>
</evidence>
<dbReference type="Proteomes" id="UP001165960">
    <property type="component" value="Unassembled WGS sequence"/>
</dbReference>
<reference evidence="1" key="1">
    <citation type="submission" date="2022-04" db="EMBL/GenBank/DDBJ databases">
        <title>Genome of the entomopathogenic fungus Entomophthora muscae.</title>
        <authorList>
            <person name="Elya C."/>
            <person name="Lovett B.R."/>
            <person name="Lee E."/>
            <person name="Macias A.M."/>
            <person name="Hajek A.E."/>
            <person name="De Bivort B.L."/>
            <person name="Kasson M.T."/>
            <person name="De Fine Licht H.H."/>
            <person name="Stajich J.E."/>
        </authorList>
    </citation>
    <scope>NUCLEOTIDE SEQUENCE</scope>
    <source>
        <strain evidence="1">Berkeley</strain>
    </source>
</reference>
<evidence type="ECO:0000313" key="2">
    <source>
        <dbReference type="Proteomes" id="UP001165960"/>
    </source>
</evidence>
<gene>
    <name evidence="1" type="ORF">DSO57_1006516</name>
</gene>
<accession>A0ACC2S9S7</accession>
<name>A0ACC2S9S7_9FUNG</name>
<sequence>MLPPVNGTPATLMDRIHAFHVHQYAKPNDSCMFITTDACTPRKIYRSSNPSPD</sequence>
<keyword evidence="2" id="KW-1185">Reference proteome</keyword>
<organism evidence="1 2">
    <name type="scientific">Entomophthora muscae</name>
    <dbReference type="NCBI Taxonomy" id="34485"/>
    <lineage>
        <taxon>Eukaryota</taxon>
        <taxon>Fungi</taxon>
        <taxon>Fungi incertae sedis</taxon>
        <taxon>Zoopagomycota</taxon>
        <taxon>Entomophthoromycotina</taxon>
        <taxon>Entomophthoromycetes</taxon>
        <taxon>Entomophthorales</taxon>
        <taxon>Entomophthoraceae</taxon>
        <taxon>Entomophthora</taxon>
    </lineage>
</organism>
<proteinExistence type="predicted"/>
<comment type="caution">
    <text evidence="1">The sequence shown here is derived from an EMBL/GenBank/DDBJ whole genome shotgun (WGS) entry which is preliminary data.</text>
</comment>
<dbReference type="EMBL" id="QTSX02005698">
    <property type="protein sequence ID" value="KAJ9059038.1"/>
    <property type="molecule type" value="Genomic_DNA"/>
</dbReference>
<protein>
    <submittedName>
        <fullName evidence="1">Uncharacterized protein</fullName>
    </submittedName>
</protein>